<protein>
    <submittedName>
        <fullName evidence="2">Phosphotransferase</fullName>
    </submittedName>
</protein>
<dbReference type="Gene3D" id="3.90.1200.10">
    <property type="match status" value="1"/>
</dbReference>
<comment type="caution">
    <text evidence="2">The sequence shown here is derived from an EMBL/GenBank/DDBJ whole genome shotgun (WGS) entry which is preliminary data.</text>
</comment>
<organism evidence="2 3">
    <name type="scientific">Drouetiella hepatica Uher 2000/2452</name>
    <dbReference type="NCBI Taxonomy" id="904376"/>
    <lineage>
        <taxon>Bacteria</taxon>
        <taxon>Bacillati</taxon>
        <taxon>Cyanobacteriota</taxon>
        <taxon>Cyanophyceae</taxon>
        <taxon>Oculatellales</taxon>
        <taxon>Oculatellaceae</taxon>
        <taxon>Drouetiella</taxon>
    </lineage>
</organism>
<dbReference type="EMBL" id="JAHHHD010000004">
    <property type="protein sequence ID" value="MBW4658219.1"/>
    <property type="molecule type" value="Genomic_DNA"/>
</dbReference>
<gene>
    <name evidence="2" type="ORF">KME15_06065</name>
</gene>
<proteinExistence type="predicted"/>
<name>A0A951ULY7_9CYAN</name>
<dbReference type="InterPro" id="IPR011009">
    <property type="entry name" value="Kinase-like_dom_sf"/>
</dbReference>
<evidence type="ECO:0000313" key="2">
    <source>
        <dbReference type="EMBL" id="MBW4658219.1"/>
    </source>
</evidence>
<dbReference type="AlphaFoldDB" id="A0A951ULY7"/>
<dbReference type="Pfam" id="PF17914">
    <property type="entry name" value="HopA1"/>
    <property type="match status" value="1"/>
</dbReference>
<sequence>MVFLLSSQNVFQYLIEKKIISAAQNSGQIESKTCKNFNLLIHFPSQASEQPSILIKQEPHDEEGDTNGDFLHEWQVYELVRHDSEFSQIKSLLPEAIRFDQKHSIVAFNYLKNYCDLDDFYTQNRRFSSPIATALGAALAEVHRISCDRQDYKEFLAAKDTVEDKDDEATEKVPDLMHELENLTPESFGAISADGLKFYELYQRYDSLGQAIRQLNAVYEPICLIHNDLKLSNILLHHEWESLLLQGDRAFPPSALTGSEAAIRLIDWEKWLWGDPASDLGTLVANYLKIWLKSLVVRAGIDLNLALRLASVPLEVIQPSMVALVRSYLAHFPEILERFPDFVERVMQFTGMALIESIQTKLHYQEPFGNIEICMLQVAKTLLCSPLQAIETVFGLTVSDLLDSQVQLPLKAQRRQSGASVEKGKTSTEVTQPGTCDRPLSGEQDILNRDALNRDAFHQQTPLQDLVNHIQIKAHCCIHHPRYSPSQPPEAIASRLPMLPADLQRGYLKAQLQNYLYDIYFSGEICLGDETGFSGTQEFAQTLQAEGYRPPSLENNRVHGLDVRFYEQLRRSNWGEGYFDPEWQVVRRESDGTFAVQKEELTLHIDPLRHLPAETRSPSIGDIVAIRLPKNRIETGFYVAVGNAGLVPDDSPAIELYFNVTPAGAIALMQNLTQRLNAIALPFVFKVLSDPVAYGRYDAGILQVERSRSEQLWPVLQQVYAAIAPEQVHATTPLFTKTLAPGLGLAEEPEENTAEDFGTKCCKLVAEGLLSVWQTKSDSPQARMSAIRQQLMEQGLNWQKPYLNPHSEDIYPPLGFTID</sequence>
<feature type="region of interest" description="Disordered" evidence="1">
    <location>
        <begin position="413"/>
        <end position="442"/>
    </location>
</feature>
<dbReference type="Proteomes" id="UP000757435">
    <property type="component" value="Unassembled WGS sequence"/>
</dbReference>
<reference evidence="2" key="2">
    <citation type="journal article" date="2022" name="Microbiol. Resour. Announc.">
        <title>Metagenome Sequencing to Explore Phylogenomics of Terrestrial Cyanobacteria.</title>
        <authorList>
            <person name="Ward R.D."/>
            <person name="Stajich J.E."/>
            <person name="Johansen J.R."/>
            <person name="Huntemann M."/>
            <person name="Clum A."/>
            <person name="Foster B."/>
            <person name="Foster B."/>
            <person name="Roux S."/>
            <person name="Palaniappan K."/>
            <person name="Varghese N."/>
            <person name="Mukherjee S."/>
            <person name="Reddy T.B.K."/>
            <person name="Daum C."/>
            <person name="Copeland A."/>
            <person name="Chen I.A."/>
            <person name="Ivanova N.N."/>
            <person name="Kyrpides N.C."/>
            <person name="Shapiro N."/>
            <person name="Eloe-Fadrosh E.A."/>
            <person name="Pietrasiak N."/>
        </authorList>
    </citation>
    <scope>NUCLEOTIDE SEQUENCE</scope>
    <source>
        <strain evidence="2">UHER 2000/2452</strain>
    </source>
</reference>
<dbReference type="InterPro" id="IPR040871">
    <property type="entry name" value="HopA1"/>
</dbReference>
<evidence type="ECO:0000313" key="3">
    <source>
        <dbReference type="Proteomes" id="UP000757435"/>
    </source>
</evidence>
<accession>A0A951ULY7</accession>
<reference evidence="2" key="1">
    <citation type="submission" date="2021-05" db="EMBL/GenBank/DDBJ databases">
        <authorList>
            <person name="Pietrasiak N."/>
            <person name="Ward R."/>
            <person name="Stajich J.E."/>
            <person name="Kurbessoian T."/>
        </authorList>
    </citation>
    <scope>NUCLEOTIDE SEQUENCE</scope>
    <source>
        <strain evidence="2">UHER 2000/2452</strain>
    </source>
</reference>
<evidence type="ECO:0000256" key="1">
    <source>
        <dbReference type="SAM" id="MobiDB-lite"/>
    </source>
</evidence>
<dbReference type="SUPFAM" id="SSF56112">
    <property type="entry name" value="Protein kinase-like (PK-like)"/>
    <property type="match status" value="1"/>
</dbReference>